<sequence>MTNTAEVDKLVIVSGDKQFYRAGRGWTFPRWLSGAFHGTTPVQNATVTFTSASPASASVVGTPAPHRR</sequence>
<name>A0A2X3IIH1_9ENTR</name>
<gene>
    <name evidence="1" type="ORF">NCTC12120_05374</name>
</gene>
<evidence type="ECO:0000313" key="1">
    <source>
        <dbReference type="EMBL" id="SQC92182.1"/>
    </source>
</evidence>
<proteinExistence type="predicted"/>
<organism evidence="1 2">
    <name type="scientific">Cedecea neteri</name>
    <dbReference type="NCBI Taxonomy" id="158822"/>
    <lineage>
        <taxon>Bacteria</taxon>
        <taxon>Pseudomonadati</taxon>
        <taxon>Pseudomonadota</taxon>
        <taxon>Gammaproteobacteria</taxon>
        <taxon>Enterobacterales</taxon>
        <taxon>Enterobacteriaceae</taxon>
        <taxon>Cedecea</taxon>
    </lineage>
</organism>
<reference evidence="1 2" key="1">
    <citation type="submission" date="2018-06" db="EMBL/GenBank/DDBJ databases">
        <authorList>
            <consortium name="Pathogen Informatics"/>
            <person name="Doyle S."/>
        </authorList>
    </citation>
    <scope>NUCLEOTIDE SEQUENCE [LARGE SCALE GENOMIC DNA]</scope>
    <source>
        <strain evidence="1 2">NCTC12120</strain>
    </source>
</reference>
<dbReference type="Proteomes" id="UP000251197">
    <property type="component" value="Unassembled WGS sequence"/>
</dbReference>
<accession>A0A2X3IIH1</accession>
<protein>
    <submittedName>
        <fullName evidence="1">Uncharacterized protein</fullName>
    </submittedName>
</protein>
<dbReference type="AlphaFoldDB" id="A0A2X3IIH1"/>
<evidence type="ECO:0000313" key="2">
    <source>
        <dbReference type="Proteomes" id="UP000251197"/>
    </source>
</evidence>
<dbReference type="EMBL" id="UAVU01000009">
    <property type="protein sequence ID" value="SQC92182.1"/>
    <property type="molecule type" value="Genomic_DNA"/>
</dbReference>